<feature type="transmembrane region" description="Helical" evidence="6">
    <location>
        <begin position="330"/>
        <end position="353"/>
    </location>
</feature>
<dbReference type="SUPFAM" id="SSF103473">
    <property type="entry name" value="MFS general substrate transporter"/>
    <property type="match status" value="1"/>
</dbReference>
<keyword evidence="4 6" id="KW-1133">Transmembrane helix</keyword>
<dbReference type="PANTHER" id="PTHR23501">
    <property type="entry name" value="MAJOR FACILITATOR SUPERFAMILY"/>
    <property type="match status" value="1"/>
</dbReference>
<keyword evidence="3 6" id="KW-0812">Transmembrane</keyword>
<dbReference type="Pfam" id="PF07690">
    <property type="entry name" value="MFS_1"/>
    <property type="match status" value="1"/>
</dbReference>
<feature type="transmembrane region" description="Helical" evidence="6">
    <location>
        <begin position="41"/>
        <end position="60"/>
    </location>
</feature>
<dbReference type="PANTHER" id="PTHR23501:SF191">
    <property type="entry name" value="VACUOLAR BASIC AMINO ACID TRANSPORTER 4"/>
    <property type="match status" value="1"/>
</dbReference>
<feature type="transmembrane region" description="Helical" evidence="6">
    <location>
        <begin position="12"/>
        <end position="29"/>
    </location>
</feature>
<feature type="transmembrane region" description="Helical" evidence="6">
    <location>
        <begin position="127"/>
        <end position="149"/>
    </location>
</feature>
<keyword evidence="9" id="KW-1185">Reference proteome</keyword>
<sequence length="472" mass="50592">MTTDFQSLQTLSWLGSAFLIAATAGIPLAGRLTDIFGRKSGAVLCNIVFTIGTLLCGIAPSEWVLILGRVLAGLGAGPLRTISSFVSSDLVPTKKRGLVQGLNLLCMGAGTALGGSFGGWMNSLLGWRWAFLIQVPFLVVGTILVYLFVDTPRKHSSVPPLRRIDWLGSITLVISLVLLLVGLNAGGNLVPWSHPLILLTTPLSVLALLVFLYNEQSWASEPILPLRLFKNRTFSASYLTYLFAHVAAFGIIYFIPVYAQIQGYSSVHAGLQFIPQAAGNATGALLAGALIRRTGKYLFLNGISQLCLVLAATLLSLLPHGAPSWRPFAYLALHGFGFGIMLVVAFIALLSAIPHYDQAVGTSALIALGSAGSALGVTICSAIFQNVLRKELYSLLGSSDVAEDIITRLRESFGVIPYIDPSVRPLVEKSFMAAVHSVFSFTLAVNIITLVSALFIRQNTLYNNLARPEESD</sequence>
<feature type="domain" description="Major facilitator superfamily (MFS) profile" evidence="7">
    <location>
        <begin position="1"/>
        <end position="461"/>
    </location>
</feature>
<evidence type="ECO:0000256" key="5">
    <source>
        <dbReference type="ARBA" id="ARBA00023136"/>
    </source>
</evidence>
<evidence type="ECO:0000313" key="9">
    <source>
        <dbReference type="Proteomes" id="UP000799778"/>
    </source>
</evidence>
<evidence type="ECO:0000256" key="6">
    <source>
        <dbReference type="SAM" id="Phobius"/>
    </source>
</evidence>
<reference evidence="8" key="1">
    <citation type="journal article" date="2020" name="Stud. Mycol.">
        <title>101 Dothideomycetes genomes: a test case for predicting lifestyles and emergence of pathogens.</title>
        <authorList>
            <person name="Haridas S."/>
            <person name="Albert R."/>
            <person name="Binder M."/>
            <person name="Bloem J."/>
            <person name="Labutti K."/>
            <person name="Salamov A."/>
            <person name="Andreopoulos B."/>
            <person name="Baker S."/>
            <person name="Barry K."/>
            <person name="Bills G."/>
            <person name="Bluhm B."/>
            <person name="Cannon C."/>
            <person name="Castanera R."/>
            <person name="Culley D."/>
            <person name="Daum C."/>
            <person name="Ezra D."/>
            <person name="Gonzalez J."/>
            <person name="Henrissat B."/>
            <person name="Kuo A."/>
            <person name="Liang C."/>
            <person name="Lipzen A."/>
            <person name="Lutzoni F."/>
            <person name="Magnuson J."/>
            <person name="Mondo S."/>
            <person name="Nolan M."/>
            <person name="Ohm R."/>
            <person name="Pangilinan J."/>
            <person name="Park H.-J."/>
            <person name="Ramirez L."/>
            <person name="Alfaro M."/>
            <person name="Sun H."/>
            <person name="Tritt A."/>
            <person name="Yoshinaga Y."/>
            <person name="Zwiers L.-H."/>
            <person name="Turgeon B."/>
            <person name="Goodwin S."/>
            <person name="Spatafora J."/>
            <person name="Crous P."/>
            <person name="Grigoriev I."/>
        </authorList>
    </citation>
    <scope>NUCLEOTIDE SEQUENCE</scope>
    <source>
        <strain evidence="8">CBS 175.79</strain>
    </source>
</reference>
<feature type="transmembrane region" description="Helical" evidence="6">
    <location>
        <begin position="196"/>
        <end position="214"/>
    </location>
</feature>
<keyword evidence="2" id="KW-0813">Transport</keyword>
<evidence type="ECO:0000256" key="2">
    <source>
        <dbReference type="ARBA" id="ARBA00022448"/>
    </source>
</evidence>
<protein>
    <submittedName>
        <fullName evidence="8">MFS general substrate transporter</fullName>
    </submittedName>
</protein>
<evidence type="ECO:0000313" key="8">
    <source>
        <dbReference type="EMBL" id="KAF2012804.1"/>
    </source>
</evidence>
<evidence type="ECO:0000256" key="1">
    <source>
        <dbReference type="ARBA" id="ARBA00004127"/>
    </source>
</evidence>
<gene>
    <name evidence="8" type="ORF">BU24DRAFT_374604</name>
</gene>
<feature type="transmembrane region" description="Helical" evidence="6">
    <location>
        <begin position="298"/>
        <end position="318"/>
    </location>
</feature>
<dbReference type="PROSITE" id="PS50850">
    <property type="entry name" value="MFS"/>
    <property type="match status" value="1"/>
</dbReference>
<dbReference type="RefSeq" id="XP_033381143.1">
    <property type="nucleotide sequence ID" value="XM_033524566.1"/>
</dbReference>
<dbReference type="InterPro" id="IPR011701">
    <property type="entry name" value="MFS"/>
</dbReference>
<dbReference type="Gene3D" id="1.20.1250.20">
    <property type="entry name" value="MFS general substrate transporter like domains"/>
    <property type="match status" value="1"/>
</dbReference>
<dbReference type="GeneID" id="54281963"/>
<dbReference type="AlphaFoldDB" id="A0A6A5XKH3"/>
<proteinExistence type="predicted"/>
<comment type="subcellular location">
    <subcellularLocation>
        <location evidence="1">Endomembrane system</location>
        <topology evidence="1">Multi-pass membrane protein</topology>
    </subcellularLocation>
</comment>
<feature type="transmembrane region" description="Helical" evidence="6">
    <location>
        <begin position="170"/>
        <end position="190"/>
    </location>
</feature>
<accession>A0A6A5XKH3</accession>
<name>A0A6A5XKH3_9PLEO</name>
<evidence type="ECO:0000256" key="3">
    <source>
        <dbReference type="ARBA" id="ARBA00022692"/>
    </source>
</evidence>
<feature type="transmembrane region" description="Helical" evidence="6">
    <location>
        <begin position="431"/>
        <end position="456"/>
    </location>
</feature>
<dbReference type="InterPro" id="IPR036259">
    <property type="entry name" value="MFS_trans_sf"/>
</dbReference>
<dbReference type="GO" id="GO:0012505">
    <property type="term" value="C:endomembrane system"/>
    <property type="evidence" value="ECO:0007669"/>
    <property type="project" value="UniProtKB-SubCell"/>
</dbReference>
<dbReference type="GO" id="GO:0000329">
    <property type="term" value="C:fungal-type vacuole membrane"/>
    <property type="evidence" value="ECO:0007669"/>
    <property type="project" value="TreeGrafter"/>
</dbReference>
<evidence type="ECO:0000259" key="7">
    <source>
        <dbReference type="PROSITE" id="PS50850"/>
    </source>
</evidence>
<dbReference type="InterPro" id="IPR020846">
    <property type="entry name" value="MFS_dom"/>
</dbReference>
<feature type="transmembrane region" description="Helical" evidence="6">
    <location>
        <begin position="273"/>
        <end position="291"/>
    </location>
</feature>
<dbReference type="GO" id="GO:0015174">
    <property type="term" value="F:basic amino acid transmembrane transporter activity"/>
    <property type="evidence" value="ECO:0007669"/>
    <property type="project" value="TreeGrafter"/>
</dbReference>
<evidence type="ECO:0000256" key="4">
    <source>
        <dbReference type="ARBA" id="ARBA00022989"/>
    </source>
</evidence>
<keyword evidence="5 6" id="KW-0472">Membrane</keyword>
<organism evidence="8 9">
    <name type="scientific">Aaosphaeria arxii CBS 175.79</name>
    <dbReference type="NCBI Taxonomy" id="1450172"/>
    <lineage>
        <taxon>Eukaryota</taxon>
        <taxon>Fungi</taxon>
        <taxon>Dikarya</taxon>
        <taxon>Ascomycota</taxon>
        <taxon>Pezizomycotina</taxon>
        <taxon>Dothideomycetes</taxon>
        <taxon>Pleosporomycetidae</taxon>
        <taxon>Pleosporales</taxon>
        <taxon>Pleosporales incertae sedis</taxon>
        <taxon>Aaosphaeria</taxon>
    </lineage>
</organism>
<feature type="transmembrane region" description="Helical" evidence="6">
    <location>
        <begin position="235"/>
        <end position="261"/>
    </location>
</feature>
<dbReference type="OrthoDB" id="3437016at2759"/>
<dbReference type="Proteomes" id="UP000799778">
    <property type="component" value="Unassembled WGS sequence"/>
</dbReference>
<feature type="transmembrane region" description="Helical" evidence="6">
    <location>
        <begin position="365"/>
        <end position="384"/>
    </location>
</feature>
<dbReference type="EMBL" id="ML978072">
    <property type="protein sequence ID" value="KAF2012804.1"/>
    <property type="molecule type" value="Genomic_DNA"/>
</dbReference>